<evidence type="ECO:0000313" key="1">
    <source>
        <dbReference type="EMBL" id="AEB41811.1"/>
    </source>
</evidence>
<dbReference type="EMBL" id="CP002608">
    <property type="protein sequence ID" value="AEB41811.1"/>
    <property type="molecule type" value="Genomic_DNA"/>
</dbReference>
<reference evidence="1 2" key="1">
    <citation type="journal article" date="2011" name="J. Bacteriol.">
        <title>Genome sequence of the obligate intracellular animal pathogen Chlamydia pecorum E58.</title>
        <authorList>
            <person name="Mojica S."/>
            <person name="Huot Creasy H."/>
            <person name="Daugherty S."/>
            <person name="Read T.D."/>
            <person name="Kim T."/>
            <person name="Kaltenboeck B."/>
            <person name="Bavoil P."/>
            <person name="Myers G.S."/>
        </authorList>
    </citation>
    <scope>NUCLEOTIDE SEQUENCE [LARGE SCALE GENOMIC DNA]</scope>
    <source>
        <strain evidence="1 2">E58</strain>
    </source>
</reference>
<name>A0AA34RDP8_CHLPE</name>
<accession>A0AA34RDP8</accession>
<dbReference type="KEGG" id="cpm:G5S_0868"/>
<protein>
    <submittedName>
        <fullName evidence="1">Uncharacterized protein</fullName>
    </submittedName>
</protein>
<gene>
    <name evidence="1" type="ordered locus">G5S_0868</name>
</gene>
<keyword evidence="2" id="KW-1185">Reference proteome</keyword>
<evidence type="ECO:0000313" key="2">
    <source>
        <dbReference type="Proteomes" id="UP000008305"/>
    </source>
</evidence>
<dbReference type="Proteomes" id="UP000008305">
    <property type="component" value="Chromosome"/>
</dbReference>
<sequence>MKNFFGIKRSIKHKILSKKVHRKNMDTFRMNVSL</sequence>
<organism evidence="1 2">
    <name type="scientific">Chlamydia pecorum (strain ATCC VR-628 / DSM 29919 / E58)</name>
    <name type="common">Chlamydophila pecorum</name>
    <dbReference type="NCBI Taxonomy" id="331635"/>
    <lineage>
        <taxon>Bacteria</taxon>
        <taxon>Pseudomonadati</taxon>
        <taxon>Chlamydiota</taxon>
        <taxon>Chlamydiia</taxon>
        <taxon>Chlamydiales</taxon>
        <taxon>Chlamydiaceae</taxon>
        <taxon>Chlamydia/Chlamydophila group</taxon>
        <taxon>Chlamydia</taxon>
    </lineage>
</organism>
<proteinExistence type="predicted"/>
<dbReference type="AlphaFoldDB" id="A0AA34RDP8"/>